<sequence length="111" mass="12064">MSKDSLKSESPGWVSRFLLQEVTGKPSPRAWRPDPDKAPWRYGPAVSAVRYFRYVKYGAFGQAISAEGSIIDHGIIDHGMPGPERRSTRRGPPGRRTGPLPDGTAAGRGCA</sequence>
<dbReference type="Proteomes" id="UP001500503">
    <property type="component" value="Unassembled WGS sequence"/>
</dbReference>
<dbReference type="EMBL" id="BAABHF010000043">
    <property type="protein sequence ID" value="GAA4508698.1"/>
    <property type="molecule type" value="Genomic_DNA"/>
</dbReference>
<name>A0ABP8QTH7_9ACTN</name>
<evidence type="ECO:0000313" key="3">
    <source>
        <dbReference type="Proteomes" id="UP001500503"/>
    </source>
</evidence>
<gene>
    <name evidence="2" type="ORF">GCM10023191_068720</name>
</gene>
<reference evidence="3" key="1">
    <citation type="journal article" date="2019" name="Int. J. Syst. Evol. Microbiol.">
        <title>The Global Catalogue of Microorganisms (GCM) 10K type strain sequencing project: providing services to taxonomists for standard genome sequencing and annotation.</title>
        <authorList>
            <consortium name="The Broad Institute Genomics Platform"/>
            <consortium name="The Broad Institute Genome Sequencing Center for Infectious Disease"/>
            <person name="Wu L."/>
            <person name="Ma J."/>
        </authorList>
    </citation>
    <scope>NUCLEOTIDE SEQUENCE [LARGE SCALE GENOMIC DNA]</scope>
    <source>
        <strain evidence="3">JCM 17933</strain>
    </source>
</reference>
<accession>A0ABP8QTH7</accession>
<evidence type="ECO:0000256" key="1">
    <source>
        <dbReference type="SAM" id="MobiDB-lite"/>
    </source>
</evidence>
<proteinExistence type="predicted"/>
<keyword evidence="3" id="KW-1185">Reference proteome</keyword>
<feature type="compositionally biased region" description="Low complexity" evidence="1">
    <location>
        <begin position="94"/>
        <end position="104"/>
    </location>
</feature>
<organism evidence="2 3">
    <name type="scientific">Actinoallomurus oryzae</name>
    <dbReference type="NCBI Taxonomy" id="502180"/>
    <lineage>
        <taxon>Bacteria</taxon>
        <taxon>Bacillati</taxon>
        <taxon>Actinomycetota</taxon>
        <taxon>Actinomycetes</taxon>
        <taxon>Streptosporangiales</taxon>
        <taxon>Thermomonosporaceae</taxon>
        <taxon>Actinoallomurus</taxon>
    </lineage>
</organism>
<comment type="caution">
    <text evidence="2">The sequence shown here is derived from an EMBL/GenBank/DDBJ whole genome shotgun (WGS) entry which is preliminary data.</text>
</comment>
<evidence type="ECO:0000313" key="2">
    <source>
        <dbReference type="EMBL" id="GAA4508698.1"/>
    </source>
</evidence>
<feature type="region of interest" description="Disordered" evidence="1">
    <location>
        <begin position="75"/>
        <end position="111"/>
    </location>
</feature>
<protein>
    <submittedName>
        <fullName evidence="2">Uncharacterized protein</fullName>
    </submittedName>
</protein>